<dbReference type="RefSeq" id="WP_211470288.1">
    <property type="nucleotide sequence ID" value="NZ_JAGSXH010000103.1"/>
</dbReference>
<reference evidence="5" key="1">
    <citation type="submission" date="2021-04" db="EMBL/GenBank/DDBJ databases">
        <title>Genome based classification of Actinospica acidithermotolerans sp. nov., an actinobacterium isolated from an Indonesian hot spring.</title>
        <authorList>
            <person name="Kusuma A.B."/>
            <person name="Putra K.E."/>
            <person name="Nafisah S."/>
            <person name="Loh J."/>
            <person name="Nouioui I."/>
            <person name="Goodfellow M."/>
        </authorList>
    </citation>
    <scope>NUCLEOTIDE SEQUENCE</scope>
    <source>
        <strain evidence="5">DSM 45618</strain>
    </source>
</reference>
<dbReference type="CDD" id="cd00200">
    <property type="entry name" value="WD40"/>
    <property type="match status" value="2"/>
</dbReference>
<sequence>MSETVRPTGDIDQRNTGGINIANTGVVGTIVIGDIRQPREETPWMAPAPTGPVIERPAVARALREALTAPDSDVIAVTTALEGAGGFGKTTLAAHLCLSDERLKDRFAGGLLWITLGQHVAGAELANKINGLCELLTGQPATVSDPELAGARLGMLLEQRQDMMLVIDDVWSAAQLRPFLIGARRCRRLVTTRNSAVLPRTARSVLVDAMEHGEAVLTLTNGLGGMSPAIVGRLLELTGRWPLLLSLVNAAIREQQRQGAAVEQAGDWVARRLAADGPAGLDLGDAESRETAVAASVRASLDLLSPSERERYFDLSVFPEDVDIPADILALLWAATGSLERGAADRLRDKLISMRLAIGSWHLGGPALRMHDVFRSYLRHHQGATELAGRHRCLLDAARSLPGPLPRTATDPTPWWLLPDEADYLWRYLGHHLAESGQRAELAALVRDPRWLLARVERYGPVAVGADLALADDAFAGQLRRAIGQAAHLLVPLEPSLADTLLSRLHGTAAGDHVAACARSVLAEAHLTPVWPLPDQPDPALYRTLEGHTSSVRGCAASPDGRWIASTGFDSTIRIWAVDSGSVHATLRGHLGWVWDCAIAPDGTWLASAGDDGTMRIWDLATGALQRTLETQCAVTHCAIAPDGSWLASTGTDGTTRIWDAHTGTQRALLQGHHGATTGCAIAPDGTWLASTGTDGTTRIWDAHTGTQRALLQGHHGAATGCAIAPDGTWLASTGTDGTTRIWDAASATERAILTGHADAVTCCAIAPDGTWLASAGADRTVRIWDTRTAALEATLLGDTGGANSCAVSPDGTWLASASSDTMVRIWHRQHGVSTNHEAASTGREADARSCVTTVSMRGIATSPDGTRIVTANTDGTVGLWNVPTASYASFPGHTGWGRSAAVAPDGAYFVSGGVDGLIHLWDERSQEPRATLTGHTGWVNRCAFPPDGTWLASASSDGTVRLWDMPSGQLRNVIGGDLGELFGCAIAPDGTWLVSTGTDQLIRIWDTATGTALATLAGHTGRVSDCGISSNGEWLVTASFDRTMRIWNTHTAEERAVLAGETGPIWGCAISPDNQRIASVSTNGTIRIWNPHTATCETALRVEQPVRDCTWLDNSKLCVAGNAGLYLLAYDTQ</sequence>
<dbReference type="Gene3D" id="2.130.10.10">
    <property type="entry name" value="YVTN repeat-like/Quinoprotein amine dehydrogenase"/>
    <property type="match status" value="5"/>
</dbReference>
<dbReference type="PRINTS" id="PR00320">
    <property type="entry name" value="GPROTEINBRPT"/>
</dbReference>
<dbReference type="InterPro" id="IPR019775">
    <property type="entry name" value="WD40_repeat_CS"/>
</dbReference>
<dbReference type="Gene3D" id="1.25.40.370">
    <property type="match status" value="1"/>
</dbReference>
<feature type="repeat" description="WD" evidence="3">
    <location>
        <begin position="933"/>
        <end position="974"/>
    </location>
</feature>
<dbReference type="InterPro" id="IPR002182">
    <property type="entry name" value="NB-ARC"/>
</dbReference>
<dbReference type="InterPro" id="IPR027417">
    <property type="entry name" value="P-loop_NTPase"/>
</dbReference>
<comment type="caution">
    <text evidence="5">The sequence shown here is derived from an EMBL/GenBank/DDBJ whole genome shotgun (WGS) entry which is preliminary data.</text>
</comment>
<feature type="repeat" description="WD" evidence="3">
    <location>
        <begin position="860"/>
        <end position="891"/>
    </location>
</feature>
<protein>
    <recommendedName>
        <fullName evidence="4">NB-ARC domain-containing protein</fullName>
    </recommendedName>
</protein>
<dbReference type="InterPro" id="IPR036322">
    <property type="entry name" value="WD40_repeat_dom_sf"/>
</dbReference>
<dbReference type="InterPro" id="IPR001680">
    <property type="entry name" value="WD40_rpt"/>
</dbReference>
<feature type="repeat" description="WD" evidence="3">
    <location>
        <begin position="754"/>
        <end position="795"/>
    </location>
</feature>
<dbReference type="InterPro" id="IPR036388">
    <property type="entry name" value="WH-like_DNA-bd_sf"/>
</dbReference>
<dbReference type="Gene3D" id="1.10.10.10">
    <property type="entry name" value="Winged helix-like DNA-binding domain superfamily/Winged helix DNA-binding domain"/>
    <property type="match status" value="1"/>
</dbReference>
<dbReference type="Proteomes" id="UP000677913">
    <property type="component" value="Unassembled WGS sequence"/>
</dbReference>
<dbReference type="Pfam" id="PF00931">
    <property type="entry name" value="NB-ARC"/>
    <property type="match status" value="1"/>
</dbReference>
<evidence type="ECO:0000256" key="1">
    <source>
        <dbReference type="ARBA" id="ARBA00022574"/>
    </source>
</evidence>
<dbReference type="PROSITE" id="PS00678">
    <property type="entry name" value="WD_REPEATS_1"/>
    <property type="match status" value="8"/>
</dbReference>
<feature type="repeat" description="WD" evidence="3">
    <location>
        <begin position="587"/>
        <end position="628"/>
    </location>
</feature>
<dbReference type="PROSITE" id="PS50294">
    <property type="entry name" value="WD_REPEATS_REGION"/>
    <property type="match status" value="11"/>
</dbReference>
<organism evidence="5 6">
    <name type="scientific">Actinocrinis puniceicyclus</name>
    <dbReference type="NCBI Taxonomy" id="977794"/>
    <lineage>
        <taxon>Bacteria</taxon>
        <taxon>Bacillati</taxon>
        <taxon>Actinomycetota</taxon>
        <taxon>Actinomycetes</taxon>
        <taxon>Catenulisporales</taxon>
        <taxon>Actinospicaceae</taxon>
        <taxon>Actinocrinis</taxon>
    </lineage>
</organism>
<dbReference type="AlphaFoldDB" id="A0A8J8BD49"/>
<feature type="repeat" description="WD" evidence="3">
    <location>
        <begin position="545"/>
        <end position="586"/>
    </location>
</feature>
<feature type="repeat" description="WD" evidence="3">
    <location>
        <begin position="1017"/>
        <end position="1058"/>
    </location>
</feature>
<gene>
    <name evidence="5" type="ORF">KGA66_22440</name>
</gene>
<dbReference type="SUPFAM" id="SSF52540">
    <property type="entry name" value="P-loop containing nucleoside triphosphate hydrolases"/>
    <property type="match status" value="1"/>
</dbReference>
<keyword evidence="6" id="KW-1185">Reference proteome</keyword>
<feature type="repeat" description="WD" evidence="3">
    <location>
        <begin position="712"/>
        <end position="753"/>
    </location>
</feature>
<dbReference type="SMART" id="SM00320">
    <property type="entry name" value="WD40"/>
    <property type="match status" value="14"/>
</dbReference>
<dbReference type="EMBL" id="JAGSXH010000103">
    <property type="protein sequence ID" value="MBS2965827.1"/>
    <property type="molecule type" value="Genomic_DNA"/>
</dbReference>
<feature type="repeat" description="WD" evidence="3">
    <location>
        <begin position="670"/>
        <end position="711"/>
    </location>
</feature>
<dbReference type="SUPFAM" id="SSF50978">
    <property type="entry name" value="WD40 repeat-like"/>
    <property type="match status" value="2"/>
</dbReference>
<dbReference type="GO" id="GO:0005829">
    <property type="term" value="C:cytosol"/>
    <property type="evidence" value="ECO:0007669"/>
    <property type="project" value="UniProtKB-ARBA"/>
</dbReference>
<evidence type="ECO:0000256" key="3">
    <source>
        <dbReference type="PROSITE-ProRule" id="PRU00221"/>
    </source>
</evidence>
<dbReference type="PANTHER" id="PTHR19879">
    <property type="entry name" value="TRANSCRIPTION INITIATION FACTOR TFIID"/>
    <property type="match status" value="1"/>
</dbReference>
<feature type="repeat" description="WD" evidence="3">
    <location>
        <begin position="891"/>
        <end position="932"/>
    </location>
</feature>
<keyword evidence="1 3" id="KW-0853">WD repeat</keyword>
<dbReference type="PANTHER" id="PTHR19879:SF9">
    <property type="entry name" value="TRANSCRIPTION INITIATION FACTOR TFIID SUBUNIT 5"/>
    <property type="match status" value="1"/>
</dbReference>
<feature type="repeat" description="WD" evidence="3">
    <location>
        <begin position="796"/>
        <end position="827"/>
    </location>
</feature>
<dbReference type="Pfam" id="PF00400">
    <property type="entry name" value="WD40"/>
    <property type="match status" value="13"/>
</dbReference>
<evidence type="ECO:0000256" key="2">
    <source>
        <dbReference type="ARBA" id="ARBA00022737"/>
    </source>
</evidence>
<proteinExistence type="predicted"/>
<feature type="repeat" description="WD" evidence="3">
    <location>
        <begin position="635"/>
        <end position="669"/>
    </location>
</feature>
<dbReference type="InterPro" id="IPR015943">
    <property type="entry name" value="WD40/YVTN_repeat-like_dom_sf"/>
</dbReference>
<dbReference type="GO" id="GO:0043531">
    <property type="term" value="F:ADP binding"/>
    <property type="evidence" value="ECO:0007669"/>
    <property type="project" value="InterPro"/>
</dbReference>
<dbReference type="PROSITE" id="PS50082">
    <property type="entry name" value="WD_REPEATS_2"/>
    <property type="match status" value="13"/>
</dbReference>
<dbReference type="Gene3D" id="3.40.50.300">
    <property type="entry name" value="P-loop containing nucleotide triphosphate hydrolases"/>
    <property type="match status" value="1"/>
</dbReference>
<evidence type="ECO:0000259" key="4">
    <source>
        <dbReference type="Pfam" id="PF00931"/>
    </source>
</evidence>
<feature type="repeat" description="WD" evidence="3">
    <location>
        <begin position="975"/>
        <end position="1016"/>
    </location>
</feature>
<name>A0A8J8BD49_9ACTN</name>
<feature type="repeat" description="WD" evidence="3">
    <location>
        <begin position="1059"/>
        <end position="1100"/>
    </location>
</feature>
<dbReference type="InterPro" id="IPR020472">
    <property type="entry name" value="WD40_PAC1"/>
</dbReference>
<feature type="domain" description="NB-ARC" evidence="4">
    <location>
        <begin position="64"/>
        <end position="200"/>
    </location>
</feature>
<accession>A0A8J8BD49</accession>
<keyword evidence="2" id="KW-0677">Repeat</keyword>
<evidence type="ECO:0000313" key="6">
    <source>
        <dbReference type="Proteomes" id="UP000677913"/>
    </source>
</evidence>
<evidence type="ECO:0000313" key="5">
    <source>
        <dbReference type="EMBL" id="MBS2965827.1"/>
    </source>
</evidence>
<dbReference type="PRINTS" id="PR00364">
    <property type="entry name" value="DISEASERSIST"/>
</dbReference>